<dbReference type="GO" id="GO:0005886">
    <property type="term" value="C:plasma membrane"/>
    <property type="evidence" value="ECO:0007669"/>
    <property type="project" value="UniProtKB-SubCell"/>
</dbReference>
<keyword evidence="6 7" id="KW-0961">Cell wall biogenesis/degradation</keyword>
<name>A0A8J6JL28_9FIRM</name>
<evidence type="ECO:0000256" key="6">
    <source>
        <dbReference type="ARBA" id="ARBA00023316"/>
    </source>
</evidence>
<protein>
    <recommendedName>
        <fullName evidence="7">Endolytic murein transglycosylase</fullName>
        <ecNumber evidence="7">4.2.2.29</ecNumber>
    </recommendedName>
    <alternativeName>
        <fullName evidence="7">Peptidoglycan lytic transglycosylase</fullName>
    </alternativeName>
    <alternativeName>
        <fullName evidence="7">Peptidoglycan polymerization terminase</fullName>
    </alternativeName>
</protein>
<keyword evidence="1 7" id="KW-1003">Cell membrane</keyword>
<dbReference type="EMBL" id="JACOPQ010000006">
    <property type="protein sequence ID" value="MBC5737244.1"/>
    <property type="molecule type" value="Genomic_DNA"/>
</dbReference>
<proteinExistence type="inferred from homology"/>
<comment type="similarity">
    <text evidence="7">Belongs to the transglycosylase MltG family.</text>
</comment>
<feature type="site" description="Important for catalytic activity" evidence="7">
    <location>
        <position position="289"/>
    </location>
</feature>
<evidence type="ECO:0000256" key="4">
    <source>
        <dbReference type="ARBA" id="ARBA00023136"/>
    </source>
</evidence>
<dbReference type="PANTHER" id="PTHR30518:SF2">
    <property type="entry name" value="ENDOLYTIC MUREIN TRANSGLYCOSYLASE"/>
    <property type="match status" value="1"/>
</dbReference>
<evidence type="ECO:0000256" key="8">
    <source>
        <dbReference type="SAM" id="MobiDB-lite"/>
    </source>
</evidence>
<evidence type="ECO:0000256" key="5">
    <source>
        <dbReference type="ARBA" id="ARBA00023239"/>
    </source>
</evidence>
<dbReference type="CDD" id="cd08010">
    <property type="entry name" value="MltG_like"/>
    <property type="match status" value="1"/>
</dbReference>
<reference evidence="9" key="1">
    <citation type="submission" date="2020-08" db="EMBL/GenBank/DDBJ databases">
        <title>Genome public.</title>
        <authorList>
            <person name="Liu C."/>
            <person name="Sun Q."/>
        </authorList>
    </citation>
    <scope>NUCLEOTIDE SEQUENCE</scope>
    <source>
        <strain evidence="9">NSJ-52</strain>
    </source>
</reference>
<dbReference type="HAMAP" id="MF_02065">
    <property type="entry name" value="MltG"/>
    <property type="match status" value="1"/>
</dbReference>
<comment type="subcellular location">
    <subcellularLocation>
        <location evidence="7">Cell membrane</location>
        <topology evidence="7">Single-pass membrane protein</topology>
    </subcellularLocation>
</comment>
<dbReference type="NCBIfam" id="TIGR00247">
    <property type="entry name" value="endolytic transglycosylase MltG"/>
    <property type="match status" value="1"/>
</dbReference>
<keyword evidence="5 7" id="KW-0456">Lyase</keyword>
<dbReference type="GO" id="GO:0008932">
    <property type="term" value="F:lytic endotransglycosylase activity"/>
    <property type="evidence" value="ECO:0007669"/>
    <property type="project" value="UniProtKB-UniRule"/>
</dbReference>
<comment type="catalytic activity">
    <reaction evidence="7">
        <text>a peptidoglycan chain = a peptidoglycan chain with N-acetyl-1,6-anhydromuramyl-[peptide] at the reducing end + a peptidoglycan chain with N-acetylglucosamine at the non-reducing end.</text>
        <dbReference type="EC" id="4.2.2.29"/>
    </reaction>
</comment>
<dbReference type="PANTHER" id="PTHR30518">
    <property type="entry name" value="ENDOLYTIC MUREIN TRANSGLYCOSYLASE"/>
    <property type="match status" value="1"/>
</dbReference>
<dbReference type="AlphaFoldDB" id="A0A8J6JL28"/>
<dbReference type="RefSeq" id="WP_155147326.1">
    <property type="nucleotide sequence ID" value="NZ_JACOPQ010000006.1"/>
</dbReference>
<organism evidence="9 10">
    <name type="scientific">Lawsonibacter faecis</name>
    <dbReference type="NCBI Taxonomy" id="2763052"/>
    <lineage>
        <taxon>Bacteria</taxon>
        <taxon>Bacillati</taxon>
        <taxon>Bacillota</taxon>
        <taxon>Clostridia</taxon>
        <taxon>Eubacteriales</taxon>
        <taxon>Oscillospiraceae</taxon>
        <taxon>Lawsonibacter</taxon>
    </lineage>
</organism>
<evidence type="ECO:0000256" key="1">
    <source>
        <dbReference type="ARBA" id="ARBA00022475"/>
    </source>
</evidence>
<dbReference type="Gene3D" id="3.30.1490.480">
    <property type="entry name" value="Endolytic murein transglycosylase"/>
    <property type="match status" value="2"/>
</dbReference>
<dbReference type="Proteomes" id="UP000607645">
    <property type="component" value="Unassembled WGS sequence"/>
</dbReference>
<comment type="caution">
    <text evidence="9">The sequence shown here is derived from an EMBL/GenBank/DDBJ whole genome shotgun (WGS) entry which is preliminary data.</text>
</comment>
<dbReference type="Pfam" id="PF02618">
    <property type="entry name" value="YceG"/>
    <property type="match status" value="1"/>
</dbReference>
<evidence type="ECO:0000313" key="9">
    <source>
        <dbReference type="EMBL" id="MBC5737244.1"/>
    </source>
</evidence>
<keyword evidence="3 7" id="KW-1133">Transmembrane helix</keyword>
<evidence type="ECO:0000256" key="7">
    <source>
        <dbReference type="HAMAP-Rule" id="MF_02065"/>
    </source>
</evidence>
<dbReference type="GO" id="GO:0009252">
    <property type="term" value="P:peptidoglycan biosynthetic process"/>
    <property type="evidence" value="ECO:0007669"/>
    <property type="project" value="UniProtKB-UniRule"/>
</dbReference>
<feature type="region of interest" description="Disordered" evidence="8">
    <location>
        <begin position="1"/>
        <end position="40"/>
    </location>
</feature>
<gene>
    <name evidence="7 9" type="primary">mltG</name>
    <name evidence="9" type="ORF">H8S62_09505</name>
</gene>
<dbReference type="GO" id="GO:0071555">
    <property type="term" value="P:cell wall organization"/>
    <property type="evidence" value="ECO:0007669"/>
    <property type="project" value="UniProtKB-KW"/>
</dbReference>
<keyword evidence="4 7" id="KW-0472">Membrane</keyword>
<evidence type="ECO:0000256" key="2">
    <source>
        <dbReference type="ARBA" id="ARBA00022692"/>
    </source>
</evidence>
<feature type="transmembrane region" description="Helical" evidence="7">
    <location>
        <begin position="45"/>
        <end position="71"/>
    </location>
</feature>
<accession>A0A8J6JL28</accession>
<keyword evidence="10" id="KW-1185">Reference proteome</keyword>
<sequence length="410" mass="45047">MSEYEERKPAHQGGSGARQGGGSRVAGSQGGQPPRKRRRRRRRMGALGALLYVVLVIGVSALLAGLGWVWAGDVLALNKEEHAAVITLPEDIFTYTEVTDGEGNPSKVSSADMGYVADVLSENGLIEQKWLFRLFAAFTHGDEEIAPGTYNLDTDMDYRAIIKNMSLKSASKTEVTVLIPEGSTAEQVFALLAENGVCSVDELRETAANYDFKFSFLKGVLPLGDSNRLEGYLFPDTYNFYKNSSAVTVLNKMLLRFDEVFTEDMREKAAANGQTVHDIVTIASLIEKETTGDDQTSISAVIYNRLYKQNSETNGRLDIDATIQYILPERKEKLSDADKTIDSPYNTYLYAGLPAGPIANPGQASLRAAMNPADAGYYFYALGDDGAHHFFKTYAEQRAFIGTQEIYNNG</sequence>
<dbReference type="EC" id="4.2.2.29" evidence="7"/>
<dbReference type="InterPro" id="IPR003770">
    <property type="entry name" value="MLTG-like"/>
</dbReference>
<evidence type="ECO:0000313" key="10">
    <source>
        <dbReference type="Proteomes" id="UP000607645"/>
    </source>
</evidence>
<evidence type="ECO:0000256" key="3">
    <source>
        <dbReference type="ARBA" id="ARBA00022989"/>
    </source>
</evidence>
<keyword evidence="2 7" id="KW-0812">Transmembrane</keyword>
<comment type="function">
    <text evidence="7">Functions as a peptidoglycan terminase that cleaves nascent peptidoglycan strands endolytically to terminate their elongation.</text>
</comment>
<feature type="compositionally biased region" description="Gly residues" evidence="8">
    <location>
        <begin position="13"/>
        <end position="30"/>
    </location>
</feature>